<reference evidence="1 2" key="1">
    <citation type="submission" date="2019-03" db="EMBL/GenBank/DDBJ databases">
        <title>Genomic Encyclopedia of Type Strains, Phase IV (KMG-IV): sequencing the most valuable type-strain genomes for metagenomic binning, comparative biology and taxonomic classification.</title>
        <authorList>
            <person name="Goeker M."/>
        </authorList>
    </citation>
    <scope>NUCLEOTIDE SEQUENCE [LARGE SCALE GENOMIC DNA]</scope>
    <source>
        <strain evidence="1 2">DSM 16730</strain>
    </source>
</reference>
<evidence type="ECO:0000313" key="2">
    <source>
        <dbReference type="Proteomes" id="UP000295433"/>
    </source>
</evidence>
<dbReference type="Proteomes" id="UP000295433">
    <property type="component" value="Unassembled WGS sequence"/>
</dbReference>
<comment type="caution">
    <text evidence="1">The sequence shown here is derived from an EMBL/GenBank/DDBJ whole genome shotgun (WGS) entry which is preliminary data.</text>
</comment>
<protein>
    <submittedName>
        <fullName evidence="1">Uncharacterized protein</fullName>
    </submittedName>
</protein>
<organism evidence="1 2">
    <name type="scientific">Samsonia erythrinae</name>
    <dbReference type="NCBI Taxonomy" id="160434"/>
    <lineage>
        <taxon>Bacteria</taxon>
        <taxon>Pseudomonadati</taxon>
        <taxon>Pseudomonadota</taxon>
        <taxon>Gammaproteobacteria</taxon>
        <taxon>Enterobacterales</taxon>
        <taxon>Pectobacteriaceae</taxon>
        <taxon>Samsonia</taxon>
    </lineage>
</organism>
<gene>
    <name evidence="1" type="ORF">EDC54_10168</name>
</gene>
<name>A0A4V2VTS4_9GAMM</name>
<keyword evidence="2" id="KW-1185">Reference proteome</keyword>
<accession>A0A4V2VTS4</accession>
<dbReference type="AlphaFoldDB" id="A0A4V2VTS4"/>
<dbReference type="EMBL" id="SMBY01000001">
    <property type="protein sequence ID" value="TCV08568.1"/>
    <property type="molecule type" value="Genomic_DNA"/>
</dbReference>
<sequence>MPHAEAVAASCLEIAAWFKGIVLIILKFCCNPDDGGTDVAGVRTAQ</sequence>
<proteinExistence type="predicted"/>
<evidence type="ECO:0000313" key="1">
    <source>
        <dbReference type="EMBL" id="TCV08568.1"/>
    </source>
</evidence>